<keyword evidence="7" id="KW-1185">Reference proteome</keyword>
<evidence type="ECO:0000313" key="7">
    <source>
        <dbReference type="Proteomes" id="UP001161422"/>
    </source>
</evidence>
<dbReference type="Pfam" id="PF00582">
    <property type="entry name" value="Usp"/>
    <property type="match status" value="1"/>
</dbReference>
<dbReference type="GO" id="GO:0005737">
    <property type="term" value="C:cytoplasm"/>
    <property type="evidence" value="ECO:0007669"/>
    <property type="project" value="UniProtKB-SubCell"/>
</dbReference>
<comment type="function">
    <text evidence="4">Required for resistance to DNA-damaging agents.</text>
</comment>
<keyword evidence="3" id="KW-0963">Cytoplasm</keyword>
<dbReference type="SUPFAM" id="SSF52402">
    <property type="entry name" value="Adenine nucleotide alpha hydrolases-like"/>
    <property type="match status" value="1"/>
</dbReference>
<comment type="similarity">
    <text evidence="2">Belongs to the universal stress protein A family.</text>
</comment>
<evidence type="ECO:0000256" key="2">
    <source>
        <dbReference type="ARBA" id="ARBA00008791"/>
    </source>
</evidence>
<dbReference type="PANTHER" id="PTHR47892">
    <property type="entry name" value="UNIVERSAL STRESS PROTEIN E"/>
    <property type="match status" value="1"/>
</dbReference>
<evidence type="ECO:0000256" key="4">
    <source>
        <dbReference type="ARBA" id="ARBA00037131"/>
    </source>
</evidence>
<reference evidence="6" key="2">
    <citation type="submission" date="2023-01" db="EMBL/GenBank/DDBJ databases">
        <title>Draft genome sequence of Paraferrimonas sedimenticola strain NBRC 101628.</title>
        <authorList>
            <person name="Sun Q."/>
            <person name="Mori K."/>
        </authorList>
    </citation>
    <scope>NUCLEOTIDE SEQUENCE</scope>
    <source>
        <strain evidence="6">NBRC 101628</strain>
    </source>
</reference>
<dbReference type="RefSeq" id="WP_095505249.1">
    <property type="nucleotide sequence ID" value="NZ_BSNC01000004.1"/>
</dbReference>
<gene>
    <name evidence="6" type="ORF">GCM10007895_16200</name>
</gene>
<evidence type="ECO:0000256" key="3">
    <source>
        <dbReference type="ARBA" id="ARBA00022490"/>
    </source>
</evidence>
<protein>
    <recommendedName>
        <fullName evidence="5">UspA domain-containing protein</fullName>
    </recommendedName>
</protein>
<dbReference type="InterPro" id="IPR006016">
    <property type="entry name" value="UspA"/>
</dbReference>
<dbReference type="Proteomes" id="UP001161422">
    <property type="component" value="Unassembled WGS sequence"/>
</dbReference>
<evidence type="ECO:0000313" key="6">
    <source>
        <dbReference type="EMBL" id="GLP96314.1"/>
    </source>
</evidence>
<feature type="domain" description="UspA" evidence="5">
    <location>
        <begin position="144"/>
        <end position="279"/>
    </location>
</feature>
<dbReference type="EMBL" id="BSNC01000004">
    <property type="protein sequence ID" value="GLP96314.1"/>
    <property type="molecule type" value="Genomic_DNA"/>
</dbReference>
<organism evidence="6 7">
    <name type="scientific">Paraferrimonas sedimenticola</name>
    <dbReference type="NCBI Taxonomy" id="375674"/>
    <lineage>
        <taxon>Bacteria</taxon>
        <taxon>Pseudomonadati</taxon>
        <taxon>Pseudomonadota</taxon>
        <taxon>Gammaproteobacteria</taxon>
        <taxon>Alteromonadales</taxon>
        <taxon>Ferrimonadaceae</taxon>
        <taxon>Paraferrimonas</taxon>
    </lineage>
</organism>
<evidence type="ECO:0000256" key="1">
    <source>
        <dbReference type="ARBA" id="ARBA00004496"/>
    </source>
</evidence>
<accession>A0AA37RWL4</accession>
<proteinExistence type="inferred from homology"/>
<name>A0AA37RWL4_9GAMM</name>
<sequence>MSRICIIVPEQELESEQLASKLQAFCSGLHLRFEILVSAQTPSLQRYYLFDDPKLVEAANLYCDSVRAKAKKSFARLTQKNPSLKLSYVWKKSELNEHLQQLKDTEYLGVYCHKGTPPALYVSLVEQSQRPVFVIRSKAKAEPLHVLAAIDPFHEDDAEAKLDVRVVKTSKQLCQASDSRLQLAHSCYVPTFLMRYSSSIYNTHEQGVKRFLRDNGWSKFECRLLNGKPSEAIRALVKKHDFAIVVMGLSARGLFKKRALGSTVVPLLESSDCDLLLVP</sequence>
<comment type="caution">
    <text evidence="6">The sequence shown here is derived from an EMBL/GenBank/DDBJ whole genome shotgun (WGS) entry which is preliminary data.</text>
</comment>
<reference evidence="6" key="1">
    <citation type="journal article" date="2014" name="Int. J. Syst. Evol. Microbiol.">
        <title>Complete genome sequence of Corynebacterium casei LMG S-19264T (=DSM 44701T), isolated from a smear-ripened cheese.</title>
        <authorList>
            <consortium name="US DOE Joint Genome Institute (JGI-PGF)"/>
            <person name="Walter F."/>
            <person name="Albersmeier A."/>
            <person name="Kalinowski J."/>
            <person name="Ruckert C."/>
        </authorList>
    </citation>
    <scope>NUCLEOTIDE SEQUENCE</scope>
    <source>
        <strain evidence="6">NBRC 101628</strain>
    </source>
</reference>
<dbReference type="AlphaFoldDB" id="A0AA37RWL4"/>
<dbReference type="PANTHER" id="PTHR47892:SF1">
    <property type="entry name" value="UNIVERSAL STRESS PROTEIN E"/>
    <property type="match status" value="1"/>
</dbReference>
<evidence type="ECO:0000259" key="5">
    <source>
        <dbReference type="Pfam" id="PF00582"/>
    </source>
</evidence>
<comment type="subcellular location">
    <subcellularLocation>
        <location evidence="1">Cytoplasm</location>
    </subcellularLocation>
</comment>
<dbReference type="Gene3D" id="3.40.50.12370">
    <property type="match status" value="1"/>
</dbReference>